<evidence type="ECO:0000256" key="2">
    <source>
        <dbReference type="ARBA" id="ARBA00022692"/>
    </source>
</evidence>
<evidence type="ECO:0000256" key="4">
    <source>
        <dbReference type="ARBA" id="ARBA00023136"/>
    </source>
</evidence>
<dbReference type="Gene3D" id="1.20.1250.20">
    <property type="entry name" value="MFS general substrate transporter like domains"/>
    <property type="match status" value="2"/>
</dbReference>
<dbReference type="InterPro" id="IPR020846">
    <property type="entry name" value="MFS_dom"/>
</dbReference>
<proteinExistence type="predicted"/>
<feature type="transmembrane region" description="Helical" evidence="5">
    <location>
        <begin position="217"/>
        <end position="235"/>
    </location>
</feature>
<comment type="subcellular location">
    <subcellularLocation>
        <location evidence="1">Cell membrane</location>
        <topology evidence="1">Multi-pass membrane protein</topology>
    </subcellularLocation>
</comment>
<feature type="transmembrane region" description="Helical" evidence="5">
    <location>
        <begin position="284"/>
        <end position="302"/>
    </location>
</feature>
<evidence type="ECO:0000259" key="6">
    <source>
        <dbReference type="PROSITE" id="PS50850"/>
    </source>
</evidence>
<feature type="domain" description="Major facilitator superfamily (MFS) profile" evidence="6">
    <location>
        <begin position="171"/>
        <end position="395"/>
    </location>
</feature>
<feature type="transmembrane region" description="Helical" evidence="5">
    <location>
        <begin position="368"/>
        <end position="386"/>
    </location>
</feature>
<dbReference type="InterPro" id="IPR051788">
    <property type="entry name" value="MFS_Transporter"/>
</dbReference>
<dbReference type="KEGG" id="apre:CNX65_14070"/>
<keyword evidence="2 5" id="KW-0812">Transmembrane</keyword>
<feature type="transmembrane region" description="Helical" evidence="5">
    <location>
        <begin position="308"/>
        <end position="329"/>
    </location>
</feature>
<dbReference type="GO" id="GO:0005886">
    <property type="term" value="C:plasma membrane"/>
    <property type="evidence" value="ECO:0007669"/>
    <property type="project" value="UniProtKB-SubCell"/>
</dbReference>
<dbReference type="PROSITE" id="PS50850">
    <property type="entry name" value="MFS"/>
    <property type="match status" value="1"/>
</dbReference>
<feature type="transmembrane region" description="Helical" evidence="5">
    <location>
        <begin position="74"/>
        <end position="95"/>
    </location>
</feature>
<evidence type="ECO:0000313" key="8">
    <source>
        <dbReference type="Proteomes" id="UP000218505"/>
    </source>
</evidence>
<dbReference type="Proteomes" id="UP000218505">
    <property type="component" value="Chromosome"/>
</dbReference>
<feature type="transmembrane region" description="Helical" evidence="5">
    <location>
        <begin position="341"/>
        <end position="362"/>
    </location>
</feature>
<feature type="transmembrane region" description="Helical" evidence="5">
    <location>
        <begin position="131"/>
        <end position="158"/>
    </location>
</feature>
<dbReference type="InterPro" id="IPR036259">
    <property type="entry name" value="MFS_trans_sf"/>
</dbReference>
<evidence type="ECO:0000256" key="3">
    <source>
        <dbReference type="ARBA" id="ARBA00022989"/>
    </source>
</evidence>
<name>A0A290Z5F4_9PSEU</name>
<evidence type="ECO:0000256" key="5">
    <source>
        <dbReference type="SAM" id="Phobius"/>
    </source>
</evidence>
<sequence>MPTPTPTRRRAALSLAFAATGVSMATWISRTPDIRDATASSTSQMGLVIAALSAGSMIGLALGGGLVTSRGGRFVVRWCMFAMATGLAVVALGAAAGLGPLVAAGLAVFGFGMGAAEIAQNVEGVAVETDLARTVVPGLHGCFSLGICGGGLLGLAATALGVPVLAHLGAVTALVAAATVWVALNLPAATGREEAPAPGSPGTGGLRAALRVWREPRTLAIGAIALGMALAEGTANDWLPLIAVDGYDLSSASGAFLYSFFGASMAVGRFAGGTLLDRFGRTRVMVASAGLAVVGIGLVSLAPNVPLGALGVFLWGLGASLGFPVALSAAGDDPVDSARRVSAVATAGYTAFLVGPPLLGFVGEHVGLRSAILVALVLVALSSLFARSVDKPQPA</sequence>
<keyword evidence="3 5" id="KW-1133">Transmembrane helix</keyword>
<dbReference type="GO" id="GO:0022857">
    <property type="term" value="F:transmembrane transporter activity"/>
    <property type="evidence" value="ECO:0007669"/>
    <property type="project" value="InterPro"/>
</dbReference>
<keyword evidence="8" id="KW-1185">Reference proteome</keyword>
<keyword evidence="4 5" id="KW-0472">Membrane</keyword>
<evidence type="ECO:0000313" key="7">
    <source>
        <dbReference type="EMBL" id="ATE54281.1"/>
    </source>
</evidence>
<feature type="transmembrane region" description="Helical" evidence="5">
    <location>
        <begin position="255"/>
        <end position="272"/>
    </location>
</feature>
<feature type="transmembrane region" description="Helical" evidence="5">
    <location>
        <begin position="101"/>
        <end position="119"/>
    </location>
</feature>
<dbReference type="SUPFAM" id="SSF103473">
    <property type="entry name" value="MFS general substrate transporter"/>
    <property type="match status" value="1"/>
</dbReference>
<dbReference type="PANTHER" id="PTHR23514">
    <property type="entry name" value="BYPASS OF STOP CODON PROTEIN 6"/>
    <property type="match status" value="1"/>
</dbReference>
<feature type="transmembrane region" description="Helical" evidence="5">
    <location>
        <begin position="164"/>
        <end position="184"/>
    </location>
</feature>
<dbReference type="PANTHER" id="PTHR23514:SF13">
    <property type="entry name" value="INNER MEMBRANE PROTEIN YBJJ"/>
    <property type="match status" value="1"/>
</dbReference>
<gene>
    <name evidence="7" type="ORF">CNX65_14070</name>
</gene>
<dbReference type="EMBL" id="CP023445">
    <property type="protein sequence ID" value="ATE54281.1"/>
    <property type="molecule type" value="Genomic_DNA"/>
</dbReference>
<organism evidence="7 8">
    <name type="scientific">Actinosynnema pretiosum</name>
    <dbReference type="NCBI Taxonomy" id="42197"/>
    <lineage>
        <taxon>Bacteria</taxon>
        <taxon>Bacillati</taxon>
        <taxon>Actinomycetota</taxon>
        <taxon>Actinomycetes</taxon>
        <taxon>Pseudonocardiales</taxon>
        <taxon>Pseudonocardiaceae</taxon>
        <taxon>Actinosynnema</taxon>
    </lineage>
</organism>
<feature type="transmembrane region" description="Helical" evidence="5">
    <location>
        <begin position="46"/>
        <end position="67"/>
    </location>
</feature>
<evidence type="ECO:0000256" key="1">
    <source>
        <dbReference type="ARBA" id="ARBA00004651"/>
    </source>
</evidence>
<dbReference type="AlphaFoldDB" id="A0A290Z5F4"/>
<dbReference type="InterPro" id="IPR011701">
    <property type="entry name" value="MFS"/>
</dbReference>
<dbReference type="Pfam" id="PF07690">
    <property type="entry name" value="MFS_1"/>
    <property type="match status" value="1"/>
</dbReference>
<accession>A0A290Z5F4</accession>
<protein>
    <submittedName>
        <fullName evidence="7">MFS transporter</fullName>
    </submittedName>
</protein>
<reference evidence="7" key="1">
    <citation type="submission" date="2017-09" db="EMBL/GenBank/DDBJ databases">
        <title>Complete Genome Sequence of ansamitocin-producing Bacterium Actinosynnema pretiosum X47.</title>
        <authorList>
            <person name="Cao G."/>
            <person name="Zong G."/>
            <person name="Zhong C."/>
            <person name="Fu J."/>
        </authorList>
    </citation>
    <scope>NUCLEOTIDE SEQUENCE [LARGE SCALE GENOMIC DNA]</scope>
    <source>
        <strain evidence="7">X47</strain>
    </source>
</reference>
<dbReference type="CDD" id="cd17393">
    <property type="entry name" value="MFS_MosC_like"/>
    <property type="match status" value="1"/>
</dbReference>